<accession>A0A3G5A2L3</accession>
<organism evidence="1">
    <name type="scientific">Harvfovirus sp</name>
    <dbReference type="NCBI Taxonomy" id="2487768"/>
    <lineage>
        <taxon>Viruses</taxon>
        <taxon>Varidnaviria</taxon>
        <taxon>Bamfordvirae</taxon>
        <taxon>Nucleocytoviricota</taxon>
        <taxon>Megaviricetes</taxon>
        <taxon>Imitervirales</taxon>
        <taxon>Mimiviridae</taxon>
        <taxon>Klosneuvirinae</taxon>
    </lineage>
</organism>
<name>A0A3G5A2L3_9VIRU</name>
<proteinExistence type="predicted"/>
<evidence type="ECO:0000313" key="1">
    <source>
        <dbReference type="EMBL" id="AYV81435.1"/>
    </source>
</evidence>
<dbReference type="EMBL" id="MK072275">
    <property type="protein sequence ID" value="AYV81435.1"/>
    <property type="molecule type" value="Genomic_DNA"/>
</dbReference>
<gene>
    <name evidence="1" type="ORF">Harvfovirus33_13</name>
</gene>
<feature type="non-terminal residue" evidence="1">
    <location>
        <position position="1"/>
    </location>
</feature>
<reference evidence="1" key="1">
    <citation type="submission" date="2018-10" db="EMBL/GenBank/DDBJ databases">
        <title>Hidden diversity of soil giant viruses.</title>
        <authorList>
            <person name="Schulz F."/>
            <person name="Alteio L."/>
            <person name="Goudeau D."/>
            <person name="Ryan E.M."/>
            <person name="Malmstrom R.R."/>
            <person name="Blanchard J."/>
            <person name="Woyke T."/>
        </authorList>
    </citation>
    <scope>NUCLEOTIDE SEQUENCE</scope>
    <source>
        <strain evidence="1">HAV1</strain>
    </source>
</reference>
<protein>
    <submittedName>
        <fullName evidence="1">Uncharacterized protein</fullName>
    </submittedName>
</protein>
<sequence length="164" mass="19272">VRRHFFFEKSVIDCTKERKEPMRGIYKLRLKMTELNALPLEFQREQYKSSSGGDAAINKVLIKSLCESYLEICRVIIDVRLYGMCPEMEIYVPDFEFTFYLSELQIEKVKLIWSKIDPESTNGIRYQQMLDSSKALATLYNKIPVYAATWSIFPLIPNQKHTQL</sequence>